<proteinExistence type="predicted"/>
<dbReference type="Proteomes" id="UP000177515">
    <property type="component" value="Chromosome 1"/>
</dbReference>
<evidence type="ECO:0000313" key="4">
    <source>
        <dbReference type="Proteomes" id="UP000177515"/>
    </source>
</evidence>
<reference evidence="3 4" key="1">
    <citation type="submission" date="2016-10" db="EMBL/GenBank/DDBJ databases">
        <title>Complete genome sequences of three Cupriavidus strains isolated from various Malaysian environments.</title>
        <authorList>
            <person name="Abdullah A.A.-A."/>
            <person name="Shafie N.A.H."/>
            <person name="Lau N.S."/>
        </authorList>
    </citation>
    <scope>NUCLEOTIDE SEQUENCE [LARGE SCALE GENOMIC DNA]</scope>
    <source>
        <strain evidence="3 4">USMAA1020</strain>
    </source>
</reference>
<feature type="signal peptide" evidence="2">
    <location>
        <begin position="1"/>
        <end position="35"/>
    </location>
</feature>
<evidence type="ECO:0008006" key="5">
    <source>
        <dbReference type="Google" id="ProtNLM"/>
    </source>
</evidence>
<dbReference type="PROSITE" id="PS51257">
    <property type="entry name" value="PROKAR_LIPOPROTEIN"/>
    <property type="match status" value="1"/>
</dbReference>
<dbReference type="RefSeq" id="WP_071068413.1">
    <property type="nucleotide sequence ID" value="NZ_CP017754.1"/>
</dbReference>
<evidence type="ECO:0000256" key="2">
    <source>
        <dbReference type="SAM" id="SignalP"/>
    </source>
</evidence>
<keyword evidence="2" id="KW-0732">Signal</keyword>
<organism evidence="3 4">
    <name type="scientific">Cupriavidus malaysiensis</name>
    <dbReference type="NCBI Taxonomy" id="367825"/>
    <lineage>
        <taxon>Bacteria</taxon>
        <taxon>Pseudomonadati</taxon>
        <taxon>Pseudomonadota</taxon>
        <taxon>Betaproteobacteria</taxon>
        <taxon>Burkholderiales</taxon>
        <taxon>Burkholderiaceae</taxon>
        <taxon>Cupriavidus</taxon>
    </lineage>
</organism>
<gene>
    <name evidence="3" type="ORF">BKK80_00530</name>
</gene>
<feature type="region of interest" description="Disordered" evidence="1">
    <location>
        <begin position="167"/>
        <end position="190"/>
    </location>
</feature>
<evidence type="ECO:0000313" key="3">
    <source>
        <dbReference type="EMBL" id="AOZ04488.1"/>
    </source>
</evidence>
<dbReference type="EMBL" id="CP017754">
    <property type="protein sequence ID" value="AOZ04488.1"/>
    <property type="molecule type" value="Genomic_DNA"/>
</dbReference>
<evidence type="ECO:0000256" key="1">
    <source>
        <dbReference type="SAM" id="MobiDB-lite"/>
    </source>
</evidence>
<name>A0A1D9HXC5_9BURK</name>
<keyword evidence="4" id="KW-1185">Reference proteome</keyword>
<accession>A0A1D9HXC5</accession>
<sequence length="190" mass="20846">MTRPTRLRDALRRVRFLLSLAVLGGACSLALPAHALQNASSDPPARPGPNLAPREALGLNAAQNALWQAAESATREAHAHALELRARFLRESGDPEGMRDGSAPLRPRVQAMERLHDALEKDRRAVDERWLALDESLDASQRRRLRAMPQVAHWLGLMPPMHGMHELEMGRPGGPEGRDQAGPGFDGPPH</sequence>
<protein>
    <recommendedName>
        <fullName evidence="5">Periplasmic heavy metal sensor</fullName>
    </recommendedName>
</protein>
<feature type="chain" id="PRO_5045745065" description="Periplasmic heavy metal sensor" evidence="2">
    <location>
        <begin position="36"/>
        <end position="190"/>
    </location>
</feature>